<comment type="caution">
    <text evidence="2">The sequence shown here is derived from an EMBL/GenBank/DDBJ whole genome shotgun (WGS) entry which is preliminary data.</text>
</comment>
<feature type="compositionally biased region" description="Polar residues" evidence="1">
    <location>
        <begin position="169"/>
        <end position="182"/>
    </location>
</feature>
<accession>A0AAV7NUT1</accession>
<dbReference type="AlphaFoldDB" id="A0AAV7NUT1"/>
<feature type="compositionally biased region" description="Basic residues" evidence="1">
    <location>
        <begin position="138"/>
        <end position="147"/>
    </location>
</feature>
<evidence type="ECO:0000256" key="1">
    <source>
        <dbReference type="SAM" id="MobiDB-lite"/>
    </source>
</evidence>
<gene>
    <name evidence="2" type="ORF">NDU88_004806</name>
</gene>
<organism evidence="2 3">
    <name type="scientific">Pleurodeles waltl</name>
    <name type="common">Iberian ribbed newt</name>
    <dbReference type="NCBI Taxonomy" id="8319"/>
    <lineage>
        <taxon>Eukaryota</taxon>
        <taxon>Metazoa</taxon>
        <taxon>Chordata</taxon>
        <taxon>Craniata</taxon>
        <taxon>Vertebrata</taxon>
        <taxon>Euteleostomi</taxon>
        <taxon>Amphibia</taxon>
        <taxon>Batrachia</taxon>
        <taxon>Caudata</taxon>
        <taxon>Salamandroidea</taxon>
        <taxon>Salamandridae</taxon>
        <taxon>Pleurodelinae</taxon>
        <taxon>Pleurodeles</taxon>
    </lineage>
</organism>
<evidence type="ECO:0000313" key="3">
    <source>
        <dbReference type="Proteomes" id="UP001066276"/>
    </source>
</evidence>
<reference evidence="2" key="1">
    <citation type="journal article" date="2022" name="bioRxiv">
        <title>Sequencing and chromosome-scale assembly of the giantPleurodeles waltlgenome.</title>
        <authorList>
            <person name="Brown T."/>
            <person name="Elewa A."/>
            <person name="Iarovenko S."/>
            <person name="Subramanian E."/>
            <person name="Araus A.J."/>
            <person name="Petzold A."/>
            <person name="Susuki M."/>
            <person name="Suzuki K.-i.T."/>
            <person name="Hayashi T."/>
            <person name="Toyoda A."/>
            <person name="Oliveira C."/>
            <person name="Osipova E."/>
            <person name="Leigh N.D."/>
            <person name="Simon A."/>
            <person name="Yun M.H."/>
        </authorList>
    </citation>
    <scope>NUCLEOTIDE SEQUENCE</scope>
    <source>
        <strain evidence="2">20211129_DDA</strain>
        <tissue evidence="2">Liver</tissue>
    </source>
</reference>
<proteinExistence type="predicted"/>
<feature type="compositionally biased region" description="Low complexity" evidence="1">
    <location>
        <begin position="111"/>
        <end position="124"/>
    </location>
</feature>
<dbReference type="EMBL" id="JANPWB010000012">
    <property type="protein sequence ID" value="KAJ1116600.1"/>
    <property type="molecule type" value="Genomic_DNA"/>
</dbReference>
<feature type="region of interest" description="Disordered" evidence="1">
    <location>
        <begin position="50"/>
        <end position="216"/>
    </location>
</feature>
<name>A0AAV7NUT1_PLEWA</name>
<sequence length="216" mass="22522">MGGPAIAGIEGARLECLHAAAPSNMNNEWAVIRNYPGSVFRARNSMCGARLGRDHPGPPPHVGSRSRTRPWRSGCPTKGGQGASALSGTGRFREGAAPVEDSRGQLHAADPSPLSLPPRTRSPPAGARSGQGAVHVGHLPRRGRPQRPPRGGPGVPPRQPERSRGGSGQSLQAALGSRTTPGPGSRIRRPQAPAALLLQRPRRLTQGPGPEIADFP</sequence>
<feature type="compositionally biased region" description="Pro residues" evidence="1">
    <location>
        <begin position="148"/>
        <end position="158"/>
    </location>
</feature>
<protein>
    <submittedName>
        <fullName evidence="2">Uncharacterized protein</fullName>
    </submittedName>
</protein>
<dbReference type="Proteomes" id="UP001066276">
    <property type="component" value="Chromosome 8"/>
</dbReference>
<feature type="compositionally biased region" description="Low complexity" evidence="1">
    <location>
        <begin position="190"/>
        <end position="199"/>
    </location>
</feature>
<evidence type="ECO:0000313" key="2">
    <source>
        <dbReference type="EMBL" id="KAJ1116600.1"/>
    </source>
</evidence>
<keyword evidence="3" id="KW-1185">Reference proteome</keyword>